<gene>
    <name evidence="1" type="ORF">QFC24_000615</name>
</gene>
<comment type="caution">
    <text evidence="1">The sequence shown here is derived from an EMBL/GenBank/DDBJ whole genome shotgun (WGS) entry which is preliminary data.</text>
</comment>
<sequence length="291" mass="30470">MTSIWVPFAYVTVLVGGMLMFSRYLRRQKQAKISATEPWFPTHQARDLYITLLQQQDPPAEEKILMAALLCRAVTDVKRIWQLRDSKSALNILVQKGSLGDETVARFAAAEKELEAEVVDVVAEANTFREGWGQWIFASASEVAQREKLRSLLEGLPKIKQEQDRICASMQTSSAKSSAPSTSTSGPTTILPPTATATSNSSGVSTAVEPALVGSSSSSDGLVNRSAPAPAPASVAAAAAAVASIAQDLTGGTDAEEEQATGSGASTPGGSEVMTPVKGGGGSTKVCERIG</sequence>
<protein>
    <submittedName>
        <fullName evidence="1">Uncharacterized protein</fullName>
    </submittedName>
</protein>
<dbReference type="Proteomes" id="UP001234202">
    <property type="component" value="Unassembled WGS sequence"/>
</dbReference>
<evidence type="ECO:0000313" key="2">
    <source>
        <dbReference type="Proteomes" id="UP001234202"/>
    </source>
</evidence>
<reference evidence="1" key="1">
    <citation type="submission" date="2023-04" db="EMBL/GenBank/DDBJ databases">
        <title>Draft Genome sequencing of Naganishia species isolated from polar environments using Oxford Nanopore Technology.</title>
        <authorList>
            <person name="Leo P."/>
            <person name="Venkateswaran K."/>
        </authorList>
    </citation>
    <scope>NUCLEOTIDE SEQUENCE</scope>
    <source>
        <strain evidence="1">DBVPG 5303</strain>
    </source>
</reference>
<organism evidence="1 2">
    <name type="scientific">Naganishia onofrii</name>
    <dbReference type="NCBI Taxonomy" id="1851511"/>
    <lineage>
        <taxon>Eukaryota</taxon>
        <taxon>Fungi</taxon>
        <taxon>Dikarya</taxon>
        <taxon>Basidiomycota</taxon>
        <taxon>Agaricomycotina</taxon>
        <taxon>Tremellomycetes</taxon>
        <taxon>Filobasidiales</taxon>
        <taxon>Filobasidiaceae</taxon>
        <taxon>Naganishia</taxon>
    </lineage>
</organism>
<name>A0ACC2XXU7_9TREE</name>
<evidence type="ECO:0000313" key="1">
    <source>
        <dbReference type="EMBL" id="KAJ9128322.1"/>
    </source>
</evidence>
<keyword evidence="2" id="KW-1185">Reference proteome</keyword>
<proteinExistence type="predicted"/>
<accession>A0ACC2XXU7</accession>
<dbReference type="EMBL" id="JASBWV010000001">
    <property type="protein sequence ID" value="KAJ9128322.1"/>
    <property type="molecule type" value="Genomic_DNA"/>
</dbReference>